<name>A0A2U9DQS5_9EUKA</name>
<evidence type="ECO:0000256" key="1">
    <source>
        <dbReference type="SAM" id="Phobius"/>
    </source>
</evidence>
<feature type="transmembrane region" description="Helical" evidence="1">
    <location>
        <begin position="135"/>
        <end position="154"/>
    </location>
</feature>
<gene>
    <name evidence="2" type="primary">ORF10</name>
</gene>
<feature type="transmembrane region" description="Helical" evidence="1">
    <location>
        <begin position="102"/>
        <end position="123"/>
    </location>
</feature>
<geneLocation type="mitochondrion" evidence="2"/>
<keyword evidence="1" id="KW-0472">Membrane</keyword>
<keyword evidence="1" id="KW-1133">Transmembrane helix</keyword>
<sequence length="168" mass="20986">MRLKNKYFLYNVKKKVNILSSKFFVLHLDQNSSFDLIKDFCIENNFFLYKVKNSLYKKFFFISNPFSCLLKGSTFFLFFENFFDYIKILSFYEKNKKLKKNFYFLSLYENFILYSLSQNMFYYMKFKKFLYNKHIFLFVFFILNRFIFLFFNFFKVYNNLYANNKSIN</sequence>
<organism evidence="2">
    <name type="scientific">Clydonella sawyeri</name>
    <dbReference type="NCBI Taxonomy" id="2201168"/>
    <lineage>
        <taxon>Eukaryota</taxon>
        <taxon>Amoebozoa</taxon>
        <taxon>Discosea</taxon>
        <taxon>Flabellinia</taxon>
        <taxon>Vannellidae</taxon>
        <taxon>Clydonella</taxon>
    </lineage>
</organism>
<protein>
    <submittedName>
        <fullName evidence="2">Uncharacterized protein</fullName>
    </submittedName>
</protein>
<keyword evidence="2" id="KW-0496">Mitochondrion</keyword>
<reference evidence="2" key="1">
    <citation type="journal article" date="2018" name="Protistology">
        <title>The complete mitochondrial genome of Clydonella sawyeri (Amoebozoa, Discosea, Vannellida).</title>
        <authorList>
            <person name="Bondarenko N."/>
            <person name="Glotova A."/>
            <person name="Kamyshatskaya O."/>
            <person name="Alexy S."/>
        </authorList>
    </citation>
    <scope>NUCLEOTIDE SEQUENCE</scope>
</reference>
<dbReference type="AlphaFoldDB" id="A0A2U9DQS5"/>
<keyword evidence="1" id="KW-0812">Transmembrane</keyword>
<proteinExistence type="predicted"/>
<dbReference type="EMBL" id="MH094141">
    <property type="protein sequence ID" value="AWP39921.1"/>
    <property type="molecule type" value="Genomic_DNA"/>
</dbReference>
<accession>A0A2U9DQS5</accession>
<evidence type="ECO:0000313" key="2">
    <source>
        <dbReference type="EMBL" id="AWP39921.1"/>
    </source>
</evidence>